<dbReference type="Pfam" id="PF01083">
    <property type="entry name" value="Cutinase"/>
    <property type="match status" value="1"/>
</dbReference>
<feature type="chain" id="PRO_5041906452" description="Acetylxylan esterase" evidence="4">
    <location>
        <begin position="23"/>
        <end position="360"/>
    </location>
</feature>
<keyword evidence="2" id="KW-1015">Disulfide bond</keyword>
<keyword evidence="1" id="KW-0378">Hydrolase</keyword>
<dbReference type="SMART" id="SM01110">
    <property type="entry name" value="Cutinase"/>
    <property type="match status" value="1"/>
</dbReference>
<proteinExistence type="predicted"/>
<dbReference type="Proteomes" id="UP001201980">
    <property type="component" value="Unassembled WGS sequence"/>
</dbReference>
<dbReference type="InterPro" id="IPR000675">
    <property type="entry name" value="Cutinase/axe"/>
</dbReference>
<evidence type="ECO:0000256" key="3">
    <source>
        <dbReference type="SAM" id="MobiDB-lite"/>
    </source>
</evidence>
<reference evidence="5" key="1">
    <citation type="submission" date="2022-07" db="EMBL/GenBank/DDBJ databases">
        <title>Draft genome sequence of Zalerion maritima ATCC 34329, a (micro)plastics degrading marine fungus.</title>
        <authorList>
            <person name="Paco A."/>
            <person name="Goncalves M.F.M."/>
            <person name="Rocha-Santos T.A.P."/>
            <person name="Alves A."/>
        </authorList>
    </citation>
    <scope>NUCLEOTIDE SEQUENCE</scope>
    <source>
        <strain evidence="5">ATCC 34329</strain>
    </source>
</reference>
<feature type="region of interest" description="Disordered" evidence="3">
    <location>
        <begin position="242"/>
        <end position="289"/>
    </location>
</feature>
<dbReference type="PANTHER" id="PTHR33630:SF13">
    <property type="entry name" value="ACETYLXYLAN ESTERASE"/>
    <property type="match status" value="1"/>
</dbReference>
<dbReference type="GO" id="GO:0052689">
    <property type="term" value="F:carboxylic ester hydrolase activity"/>
    <property type="evidence" value="ECO:0007669"/>
    <property type="project" value="UniProtKB-ARBA"/>
</dbReference>
<keyword evidence="6" id="KW-1185">Reference proteome</keyword>
<keyword evidence="4" id="KW-0732">Signal</keyword>
<dbReference type="EMBL" id="JAKWBI020000215">
    <property type="protein sequence ID" value="KAJ2898847.1"/>
    <property type="molecule type" value="Genomic_DNA"/>
</dbReference>
<gene>
    <name evidence="5" type="ORF">MKZ38_003606</name>
</gene>
<protein>
    <recommendedName>
        <fullName evidence="7">Acetylxylan esterase</fullName>
    </recommendedName>
</protein>
<evidence type="ECO:0008006" key="7">
    <source>
        <dbReference type="Google" id="ProtNLM"/>
    </source>
</evidence>
<evidence type="ECO:0000256" key="1">
    <source>
        <dbReference type="ARBA" id="ARBA00022801"/>
    </source>
</evidence>
<evidence type="ECO:0000256" key="2">
    <source>
        <dbReference type="ARBA" id="ARBA00023157"/>
    </source>
</evidence>
<accession>A0AAD5WRM2</accession>
<dbReference type="SUPFAM" id="SSF53474">
    <property type="entry name" value="alpha/beta-Hydrolases"/>
    <property type="match status" value="1"/>
</dbReference>
<feature type="compositionally biased region" description="Low complexity" evidence="3">
    <location>
        <begin position="252"/>
        <end position="268"/>
    </location>
</feature>
<sequence>MWPTPKTAFLLLAAHSALLASANPVEQVGKRQSCPEIHVFGARETTVSPGYGSSASVVNAVINAYSGTTSEAITYPACGGQSSCGGIAYGDSAAQGTSAVAAAVNNFHTQCPDTKLVLVGYSQGGQIMDNAFCGGGDPGAGISDTSIPISASAQAAVKAAIFMGDPRAQYGLAYQVGTCRAGGFDARSASFTCPNAAKVQSYCDSPDPYCCNGNDANHHQQYGTIYGADAIDFIKSKIDASSVGGGGGGGSSTSTTTSGTTEPTSGGSVRSNPTAFLRGGSLSPSLFPPPSPVSLPAPLSRHAWTGRKLTHFSLAAQKTKNRSARQHGDSAAAGAGQELPAAAPAPALTTTIGTANAFLS</sequence>
<dbReference type="InterPro" id="IPR029058">
    <property type="entry name" value="AB_hydrolase_fold"/>
</dbReference>
<organism evidence="5 6">
    <name type="scientific">Zalerion maritima</name>
    <dbReference type="NCBI Taxonomy" id="339359"/>
    <lineage>
        <taxon>Eukaryota</taxon>
        <taxon>Fungi</taxon>
        <taxon>Dikarya</taxon>
        <taxon>Ascomycota</taxon>
        <taxon>Pezizomycotina</taxon>
        <taxon>Sordariomycetes</taxon>
        <taxon>Lulworthiomycetidae</taxon>
        <taxon>Lulworthiales</taxon>
        <taxon>Lulworthiaceae</taxon>
        <taxon>Zalerion</taxon>
    </lineage>
</organism>
<name>A0AAD5WRM2_9PEZI</name>
<feature type="signal peptide" evidence="4">
    <location>
        <begin position="1"/>
        <end position="22"/>
    </location>
</feature>
<feature type="region of interest" description="Disordered" evidence="3">
    <location>
        <begin position="317"/>
        <end position="338"/>
    </location>
</feature>
<comment type="caution">
    <text evidence="5">The sequence shown here is derived from an EMBL/GenBank/DDBJ whole genome shotgun (WGS) entry which is preliminary data.</text>
</comment>
<dbReference type="AlphaFoldDB" id="A0AAD5WRM2"/>
<evidence type="ECO:0000313" key="5">
    <source>
        <dbReference type="EMBL" id="KAJ2898847.1"/>
    </source>
</evidence>
<evidence type="ECO:0000313" key="6">
    <source>
        <dbReference type="Proteomes" id="UP001201980"/>
    </source>
</evidence>
<evidence type="ECO:0000256" key="4">
    <source>
        <dbReference type="SAM" id="SignalP"/>
    </source>
</evidence>
<dbReference type="Gene3D" id="3.40.50.1820">
    <property type="entry name" value="alpha/beta hydrolase"/>
    <property type="match status" value="1"/>
</dbReference>
<dbReference type="PANTHER" id="PTHR33630">
    <property type="entry name" value="CUTINASE RV1984C-RELATED-RELATED"/>
    <property type="match status" value="1"/>
</dbReference>